<gene>
    <name evidence="2" type="ORF">QQ020_21795</name>
</gene>
<dbReference type="PANTHER" id="PTHR34009:SF2">
    <property type="entry name" value="PROTEIN STAR"/>
    <property type="match status" value="1"/>
</dbReference>
<keyword evidence="2" id="KW-0489">Methyltransferase</keyword>
<dbReference type="InterPro" id="IPR006342">
    <property type="entry name" value="FkbM_mtfrase"/>
</dbReference>
<dbReference type="Proteomes" id="UP001172083">
    <property type="component" value="Unassembled WGS sequence"/>
</dbReference>
<evidence type="ECO:0000313" key="3">
    <source>
        <dbReference type="Proteomes" id="UP001172083"/>
    </source>
</evidence>
<dbReference type="InterPro" id="IPR029063">
    <property type="entry name" value="SAM-dependent_MTases_sf"/>
</dbReference>
<keyword evidence="2" id="KW-0808">Transferase</keyword>
<dbReference type="RefSeq" id="WP_346760066.1">
    <property type="nucleotide sequence ID" value="NZ_JAUJEB010000005.1"/>
</dbReference>
<dbReference type="GO" id="GO:0032259">
    <property type="term" value="P:methylation"/>
    <property type="evidence" value="ECO:0007669"/>
    <property type="project" value="UniProtKB-KW"/>
</dbReference>
<reference evidence="2" key="1">
    <citation type="submission" date="2023-06" db="EMBL/GenBank/DDBJ databases">
        <title>Genomic of Agaribacillus aureum.</title>
        <authorList>
            <person name="Wang G."/>
        </authorList>
    </citation>
    <scope>NUCLEOTIDE SEQUENCE</scope>
    <source>
        <strain evidence="2">BMA12</strain>
    </source>
</reference>
<organism evidence="2 3">
    <name type="scientific">Agaribacillus aureus</name>
    <dbReference type="NCBI Taxonomy" id="3051825"/>
    <lineage>
        <taxon>Bacteria</taxon>
        <taxon>Pseudomonadati</taxon>
        <taxon>Bacteroidota</taxon>
        <taxon>Cytophagia</taxon>
        <taxon>Cytophagales</taxon>
        <taxon>Splendidivirgaceae</taxon>
        <taxon>Agaribacillus</taxon>
    </lineage>
</organism>
<protein>
    <submittedName>
        <fullName evidence="2">FkbM family methyltransferase</fullName>
    </submittedName>
</protein>
<dbReference type="GO" id="GO:0008168">
    <property type="term" value="F:methyltransferase activity"/>
    <property type="evidence" value="ECO:0007669"/>
    <property type="project" value="UniProtKB-KW"/>
</dbReference>
<evidence type="ECO:0000259" key="1">
    <source>
        <dbReference type="Pfam" id="PF05050"/>
    </source>
</evidence>
<dbReference type="Pfam" id="PF05050">
    <property type="entry name" value="Methyltransf_21"/>
    <property type="match status" value="1"/>
</dbReference>
<dbReference type="PANTHER" id="PTHR34009">
    <property type="entry name" value="PROTEIN STAR"/>
    <property type="match status" value="1"/>
</dbReference>
<comment type="caution">
    <text evidence="2">The sequence shown here is derived from an EMBL/GenBank/DDBJ whole genome shotgun (WGS) entry which is preliminary data.</text>
</comment>
<accession>A0ABT8LCP0</accession>
<dbReference type="EMBL" id="JAUJEB010000005">
    <property type="protein sequence ID" value="MDN5214727.1"/>
    <property type="molecule type" value="Genomic_DNA"/>
</dbReference>
<evidence type="ECO:0000313" key="2">
    <source>
        <dbReference type="EMBL" id="MDN5214727.1"/>
    </source>
</evidence>
<dbReference type="Gene3D" id="3.40.50.150">
    <property type="entry name" value="Vaccinia Virus protein VP39"/>
    <property type="match status" value="1"/>
</dbReference>
<dbReference type="NCBIfam" id="TIGR01444">
    <property type="entry name" value="fkbM_fam"/>
    <property type="match status" value="1"/>
</dbReference>
<name>A0ABT8LCP0_9BACT</name>
<dbReference type="InterPro" id="IPR053202">
    <property type="entry name" value="EGF_Rcpt_Signaling_Reg"/>
</dbReference>
<proteinExistence type="predicted"/>
<dbReference type="SUPFAM" id="SSF53335">
    <property type="entry name" value="S-adenosyl-L-methionine-dependent methyltransferases"/>
    <property type="match status" value="1"/>
</dbReference>
<keyword evidence="3" id="KW-1185">Reference proteome</keyword>
<sequence>MSIKKIVKEFVPPIVLKAFPRPVPSERRYFGADDLDEKLEKYLHYDNGFFVELGANDGKTQSNTLYYEKYRGWRGVLIEPIPQNFLKCRKTRSPENHIVCNACTSFDYQEKFVEIIYANLMSTAPGLDSDLKDPMEHAKTGKQYLAKTEDNFIFGALAKPLNEILMEARAPRQIDFLSLDVEGAEMEVLKGIDYDQFRFVYMCIESRGIERIEHFLNEKGYEMIEKITFHDYVFKLKN</sequence>
<feature type="domain" description="Methyltransferase FkbM" evidence="1">
    <location>
        <begin position="53"/>
        <end position="222"/>
    </location>
</feature>